<protein>
    <recommendedName>
        <fullName evidence="9">Hydroxyphenylpyruvate reductase</fullName>
    </recommendedName>
</protein>
<dbReference type="InterPro" id="IPR029752">
    <property type="entry name" value="D-isomer_DH_CS1"/>
</dbReference>
<dbReference type="InterPro" id="IPR006139">
    <property type="entry name" value="D-isomer_2_OHA_DH_cat_dom"/>
</dbReference>
<dbReference type="Pfam" id="PF00389">
    <property type="entry name" value="2-Hacid_dh"/>
    <property type="match status" value="1"/>
</dbReference>
<dbReference type="Proteomes" id="UP000594263">
    <property type="component" value="Unplaced"/>
</dbReference>
<evidence type="ECO:0000313" key="8">
    <source>
        <dbReference type="Proteomes" id="UP000594263"/>
    </source>
</evidence>
<dbReference type="GO" id="GO:0005829">
    <property type="term" value="C:cytosol"/>
    <property type="evidence" value="ECO:0007669"/>
    <property type="project" value="TreeGrafter"/>
</dbReference>
<dbReference type="PANTHER" id="PTHR10996">
    <property type="entry name" value="2-HYDROXYACID DEHYDROGENASE-RELATED"/>
    <property type="match status" value="1"/>
</dbReference>
<proteinExistence type="inferred from homology"/>
<reference evidence="7" key="1">
    <citation type="submission" date="2021-01" db="UniProtKB">
        <authorList>
            <consortium name="EnsemblPlants"/>
        </authorList>
    </citation>
    <scope>IDENTIFICATION</scope>
</reference>
<accession>A0A7N0SWP8</accession>
<evidence type="ECO:0000256" key="3">
    <source>
        <dbReference type="ARBA" id="ARBA00023027"/>
    </source>
</evidence>
<sequence length="320" mass="34191">MAEEAVIGVLMLCPTSAYLERLISTRFNLIKLYSPRPAAQSHSKFLQLHAHSIRAVVGNASRGADAGVIDALPKLELVASYSVGVDKIDLGRCGERGIRVTNTPDVLTDDVADLAIGLGIATVRRVFEGDGFVRSGLWAKGYAPLASKFSGKSVGVIGLGRIGSAIAKRAKAFGCPISYHSRSEKPETGYNYYRSVTELARDSDILFVACSLTEETHHIINREVVDALGPKGVVINIGRGAHVDEPELISALLDGRLGGAGLDVFENEPEVPVEFFKLGNVVLLSHVGSDTVETCQAMADLVFANLEAHFSNKPLPTPVL</sequence>
<dbReference type="GO" id="GO:0030267">
    <property type="term" value="F:glyoxylate reductase (NADPH) activity"/>
    <property type="evidence" value="ECO:0007669"/>
    <property type="project" value="TreeGrafter"/>
</dbReference>
<dbReference type="OMA" id="HMGTETC"/>
<dbReference type="Gramene" id="Kaladp0011s0479.1.v1.1">
    <property type="protein sequence ID" value="Kaladp0011s0479.1.v1.1"/>
    <property type="gene ID" value="Kaladp0011s0479.v1.1"/>
</dbReference>
<keyword evidence="2 4" id="KW-0560">Oxidoreductase</keyword>
<dbReference type="PANTHER" id="PTHR10996:SF235">
    <property type="entry name" value="GLYOXYLATE_HYDROXYPYRUVATE REDUCTASE A HPR2-LIKE"/>
    <property type="match status" value="1"/>
</dbReference>
<evidence type="ECO:0000256" key="4">
    <source>
        <dbReference type="RuleBase" id="RU003719"/>
    </source>
</evidence>
<dbReference type="PROSITE" id="PS00065">
    <property type="entry name" value="D_2_HYDROXYACID_DH_1"/>
    <property type="match status" value="1"/>
</dbReference>
<dbReference type="InterPro" id="IPR006140">
    <property type="entry name" value="D-isomer_DH_NAD-bd"/>
</dbReference>
<dbReference type="Pfam" id="PF02826">
    <property type="entry name" value="2-Hacid_dh_C"/>
    <property type="match status" value="1"/>
</dbReference>
<organism evidence="7 8">
    <name type="scientific">Kalanchoe fedtschenkoi</name>
    <name type="common">Lavender scallops</name>
    <name type="synonym">South American air plant</name>
    <dbReference type="NCBI Taxonomy" id="63787"/>
    <lineage>
        <taxon>Eukaryota</taxon>
        <taxon>Viridiplantae</taxon>
        <taxon>Streptophyta</taxon>
        <taxon>Embryophyta</taxon>
        <taxon>Tracheophyta</taxon>
        <taxon>Spermatophyta</taxon>
        <taxon>Magnoliopsida</taxon>
        <taxon>eudicotyledons</taxon>
        <taxon>Gunneridae</taxon>
        <taxon>Pentapetalae</taxon>
        <taxon>Saxifragales</taxon>
        <taxon>Crassulaceae</taxon>
        <taxon>Kalanchoe</taxon>
    </lineage>
</organism>
<dbReference type="FunFam" id="3.40.50.720:FF:000213">
    <property type="entry name" value="Putative 2-hydroxyacid dehydrogenase"/>
    <property type="match status" value="1"/>
</dbReference>
<evidence type="ECO:0008006" key="9">
    <source>
        <dbReference type="Google" id="ProtNLM"/>
    </source>
</evidence>
<name>A0A7N0SWP8_KALFE</name>
<dbReference type="InterPro" id="IPR050223">
    <property type="entry name" value="D-isomer_2-hydroxyacid_DH"/>
</dbReference>
<dbReference type="SUPFAM" id="SSF52283">
    <property type="entry name" value="Formate/glycerate dehydrogenase catalytic domain-like"/>
    <property type="match status" value="1"/>
</dbReference>
<dbReference type="GO" id="GO:0051287">
    <property type="term" value="F:NAD binding"/>
    <property type="evidence" value="ECO:0007669"/>
    <property type="project" value="InterPro"/>
</dbReference>
<dbReference type="SUPFAM" id="SSF51735">
    <property type="entry name" value="NAD(P)-binding Rossmann-fold domains"/>
    <property type="match status" value="1"/>
</dbReference>
<feature type="domain" description="D-isomer specific 2-hydroxyacid dehydrogenase catalytic" evidence="5">
    <location>
        <begin position="49"/>
        <end position="319"/>
    </location>
</feature>
<evidence type="ECO:0000259" key="5">
    <source>
        <dbReference type="Pfam" id="PF00389"/>
    </source>
</evidence>
<evidence type="ECO:0000259" key="6">
    <source>
        <dbReference type="Pfam" id="PF02826"/>
    </source>
</evidence>
<dbReference type="EnsemblPlants" id="Kaladp0011s0479.1.v1.1">
    <property type="protein sequence ID" value="Kaladp0011s0479.1.v1.1"/>
    <property type="gene ID" value="Kaladp0011s0479.v1.1"/>
</dbReference>
<dbReference type="AlphaFoldDB" id="A0A7N0SWP8"/>
<evidence type="ECO:0000256" key="1">
    <source>
        <dbReference type="ARBA" id="ARBA00022857"/>
    </source>
</evidence>
<dbReference type="InterPro" id="IPR036291">
    <property type="entry name" value="NAD(P)-bd_dom_sf"/>
</dbReference>
<keyword evidence="8" id="KW-1185">Reference proteome</keyword>
<comment type="similarity">
    <text evidence="4">Belongs to the D-isomer specific 2-hydroxyacid dehydrogenase family.</text>
</comment>
<feature type="domain" description="D-isomer specific 2-hydroxyacid dehydrogenase NAD-binding" evidence="6">
    <location>
        <begin position="117"/>
        <end position="288"/>
    </location>
</feature>
<evidence type="ECO:0000313" key="7">
    <source>
        <dbReference type="EnsemblPlants" id="Kaladp0011s0479.1.v1.1"/>
    </source>
</evidence>
<keyword evidence="3" id="KW-0520">NAD</keyword>
<evidence type="ECO:0000256" key="2">
    <source>
        <dbReference type="ARBA" id="ARBA00023002"/>
    </source>
</evidence>
<keyword evidence="1" id="KW-0521">NADP</keyword>
<dbReference type="Gene3D" id="3.40.50.720">
    <property type="entry name" value="NAD(P)-binding Rossmann-like Domain"/>
    <property type="match status" value="2"/>
</dbReference>
<dbReference type="GO" id="GO:0016618">
    <property type="term" value="F:hydroxypyruvate reductase [NAD(P)H] activity"/>
    <property type="evidence" value="ECO:0007669"/>
    <property type="project" value="TreeGrafter"/>
</dbReference>
<dbReference type="CDD" id="cd12156">
    <property type="entry name" value="HPPR"/>
    <property type="match status" value="1"/>
</dbReference>